<proteinExistence type="predicted"/>
<accession>A0A0F9SV14</accession>
<comment type="caution">
    <text evidence="1">The sequence shown here is derived from an EMBL/GenBank/DDBJ whole genome shotgun (WGS) entry which is preliminary data.</text>
</comment>
<name>A0A0F9SV14_9ZZZZ</name>
<reference evidence="1" key="1">
    <citation type="journal article" date="2015" name="Nature">
        <title>Complex archaea that bridge the gap between prokaryotes and eukaryotes.</title>
        <authorList>
            <person name="Spang A."/>
            <person name="Saw J.H."/>
            <person name="Jorgensen S.L."/>
            <person name="Zaremba-Niedzwiedzka K."/>
            <person name="Martijn J."/>
            <person name="Lind A.E."/>
            <person name="van Eijk R."/>
            <person name="Schleper C."/>
            <person name="Guy L."/>
            <person name="Ettema T.J."/>
        </authorList>
    </citation>
    <scope>NUCLEOTIDE SEQUENCE</scope>
</reference>
<dbReference type="EMBL" id="LAZR01002213">
    <property type="protein sequence ID" value="KKN32993.1"/>
    <property type="molecule type" value="Genomic_DNA"/>
</dbReference>
<protein>
    <submittedName>
        <fullName evidence="1">Uncharacterized protein</fullName>
    </submittedName>
</protein>
<dbReference type="AlphaFoldDB" id="A0A0F9SV14"/>
<sequence>MADGIDVTEGSGKTVATDDISVDGTLAGQVQFIKLVDGTLNGTGSIRVNQAAKANALTVAPASDISDATYIGDIKFGESLPAGTNAIGKLAANSGIDIGDVDVTSIVPGVAATSLGKARDSALGATDTGVMALAVRDDTLTTLTPADGDYVPLRVGSTGKLHVTDANITTCNTGAVVIASGTVTTVSTVTNLSQMGGVAISLNEGTIDTGTQRVSLATDDDAVASLGIIDDWDAVHASAASSDGPQIMGAGYSTGLPIDVGADGDAARICTDRFGRIVRGLMPQNFVEIFDSADASAEANVVKAATVSRKIYILSLTISVDAEMWVKLQDEDSNAITPKFWLKAGGGLVKTYPPEAPLVLDVANKALEVITEGAGNIGVEVTGYLAV</sequence>
<gene>
    <name evidence="1" type="ORF">LCGC14_0808190</name>
</gene>
<evidence type="ECO:0000313" key="1">
    <source>
        <dbReference type="EMBL" id="KKN32993.1"/>
    </source>
</evidence>
<organism evidence="1">
    <name type="scientific">marine sediment metagenome</name>
    <dbReference type="NCBI Taxonomy" id="412755"/>
    <lineage>
        <taxon>unclassified sequences</taxon>
        <taxon>metagenomes</taxon>
        <taxon>ecological metagenomes</taxon>
    </lineage>
</organism>